<evidence type="ECO:0000313" key="3">
    <source>
        <dbReference type="EMBL" id="GMR35787.1"/>
    </source>
</evidence>
<dbReference type="InterPro" id="IPR001810">
    <property type="entry name" value="F-box_dom"/>
</dbReference>
<evidence type="ECO:0000259" key="2">
    <source>
        <dbReference type="Pfam" id="PF00646"/>
    </source>
</evidence>
<feature type="region of interest" description="Disordered" evidence="1">
    <location>
        <begin position="1"/>
        <end position="24"/>
    </location>
</feature>
<accession>A0AAN4ZDJ9</accession>
<dbReference type="SUPFAM" id="SSF81383">
    <property type="entry name" value="F-box domain"/>
    <property type="match status" value="1"/>
</dbReference>
<dbReference type="Pfam" id="PF00646">
    <property type="entry name" value="F-box"/>
    <property type="match status" value="1"/>
</dbReference>
<evidence type="ECO:0000313" key="4">
    <source>
        <dbReference type="Proteomes" id="UP001328107"/>
    </source>
</evidence>
<feature type="compositionally biased region" description="Basic and acidic residues" evidence="1">
    <location>
        <begin position="7"/>
        <end position="24"/>
    </location>
</feature>
<feature type="domain" description="F-box" evidence="2">
    <location>
        <begin position="36"/>
        <end position="75"/>
    </location>
</feature>
<keyword evidence="4" id="KW-1185">Reference proteome</keyword>
<gene>
    <name evidence="3" type="ORF">PMAYCL1PPCAC_05982</name>
</gene>
<reference evidence="4" key="1">
    <citation type="submission" date="2022-10" db="EMBL/GenBank/DDBJ databases">
        <title>Genome assembly of Pristionchus species.</title>
        <authorList>
            <person name="Yoshida K."/>
            <person name="Sommer R.J."/>
        </authorList>
    </citation>
    <scope>NUCLEOTIDE SEQUENCE [LARGE SCALE GENOMIC DNA]</scope>
    <source>
        <strain evidence="4">RS5460</strain>
    </source>
</reference>
<name>A0AAN4ZDJ9_9BILA</name>
<dbReference type="InterPro" id="IPR036047">
    <property type="entry name" value="F-box-like_dom_sf"/>
</dbReference>
<dbReference type="EMBL" id="BTRK01000002">
    <property type="protein sequence ID" value="GMR35787.1"/>
    <property type="molecule type" value="Genomic_DNA"/>
</dbReference>
<protein>
    <recommendedName>
        <fullName evidence="2">F-box domain-containing protein</fullName>
    </recommendedName>
</protein>
<organism evidence="3 4">
    <name type="scientific">Pristionchus mayeri</name>
    <dbReference type="NCBI Taxonomy" id="1317129"/>
    <lineage>
        <taxon>Eukaryota</taxon>
        <taxon>Metazoa</taxon>
        <taxon>Ecdysozoa</taxon>
        <taxon>Nematoda</taxon>
        <taxon>Chromadorea</taxon>
        <taxon>Rhabditida</taxon>
        <taxon>Rhabditina</taxon>
        <taxon>Diplogasteromorpha</taxon>
        <taxon>Diplogasteroidea</taxon>
        <taxon>Neodiplogasteridae</taxon>
        <taxon>Pristionchus</taxon>
    </lineage>
</organism>
<dbReference type="AlphaFoldDB" id="A0AAN4ZDJ9"/>
<proteinExistence type="predicted"/>
<comment type="caution">
    <text evidence="3">The sequence shown here is derived from an EMBL/GenBank/DDBJ whole genome shotgun (WGS) entry which is preliminary data.</text>
</comment>
<dbReference type="Proteomes" id="UP001328107">
    <property type="component" value="Unassembled WGS sequence"/>
</dbReference>
<sequence length="387" mass="45569">MLRPCKRASERHDADGKRRKEGEVVKNDNFGEHDYLSRLNNDCLVDVLKQLPRRDLHNMSKASRKMHAMANDPRLAHIKWEGCSLLMHQTKEGHGFHLFVPDKEEYLAYRCAKTRRGERKFMDTSLSFVDGHPYECHMYRHCHYMIVPSCIFASLGQLFYHHTISVLEFRKVRLNSPFLARLSETLSGKTIVELNLLDAYCSAFTEDDRTSLTRIIIDAKVRKLRVGFSLYLNGLYNDDFFRMVASNLELFHQNERTKLVGNFLISRETMFMLKNLKYFCSKSVIMDGFWVADFAMMYLNNIYDVESCEREFELCADREMTRALLSRDITPEFEFFAVEGNDWNGGLDRFLIVKKSNQLCAQICLNLRIRFAHRDKLRICSRMFKKY</sequence>
<evidence type="ECO:0000256" key="1">
    <source>
        <dbReference type="SAM" id="MobiDB-lite"/>
    </source>
</evidence>